<name>A0AAE0PUI5_9TELE</name>
<accession>A0AAE0PUI5</accession>
<dbReference type="InterPro" id="IPR000719">
    <property type="entry name" value="Prot_kinase_dom"/>
</dbReference>
<dbReference type="GO" id="GO:0005524">
    <property type="term" value="F:ATP binding"/>
    <property type="evidence" value="ECO:0007669"/>
    <property type="project" value="InterPro"/>
</dbReference>
<comment type="similarity">
    <text evidence="2">Belongs to the protein kinase superfamily. CAMK Ser/Thr protein kinase family. Tribbles subfamily.</text>
</comment>
<evidence type="ECO:0000313" key="4">
    <source>
        <dbReference type="EMBL" id="KAK3508449.1"/>
    </source>
</evidence>
<protein>
    <recommendedName>
        <fullName evidence="3">Protein kinase domain-containing protein</fullName>
    </recommendedName>
</protein>
<evidence type="ECO:0000259" key="3">
    <source>
        <dbReference type="PROSITE" id="PS50011"/>
    </source>
</evidence>
<dbReference type="GO" id="GO:0032436">
    <property type="term" value="P:positive regulation of proteasomal ubiquitin-dependent protein catabolic process"/>
    <property type="evidence" value="ECO:0007669"/>
    <property type="project" value="TreeGrafter"/>
</dbReference>
<dbReference type="Gene3D" id="3.30.200.20">
    <property type="entry name" value="Phosphorylase Kinase, domain 1"/>
    <property type="match status" value="1"/>
</dbReference>
<dbReference type="AlphaFoldDB" id="A0AAE0PUI5"/>
<dbReference type="SUPFAM" id="SSF56112">
    <property type="entry name" value="Protein kinase-like (PK-like)"/>
    <property type="match status" value="1"/>
</dbReference>
<keyword evidence="5" id="KW-1185">Reference proteome</keyword>
<dbReference type="GO" id="GO:0005634">
    <property type="term" value="C:nucleus"/>
    <property type="evidence" value="ECO:0007669"/>
    <property type="project" value="TreeGrafter"/>
</dbReference>
<dbReference type="PROSITE" id="PS50011">
    <property type="entry name" value="PROTEIN_KINASE_DOM"/>
    <property type="match status" value="1"/>
</dbReference>
<sequence>MGKRKDLSEFDKDQIVMARDWILQCGPVSCARTPRRRHKRLDSEETAAKSPRLSECIGGDTALFLAASPVSPRSGSAEPVCAAAGPSRIGQFLLLPSVDPSAAHTAWDMDTGEELVCKVFEMGQYQEKIRAYSVLPRHRNIGQIKDIILGERKAYVFQEKDYGDMHTFVKSCKRLPEEQASKLFYQIASAVALCHQNGIVLGDLKLRKFVFEDEKRTHLKLEGLEDCRILSGEDDSVSDTHGCPAYVSPEILSGGGSYSGKRADAWSLGVMLYTMLAGRYPFHDSDPATLFSKIRRGAYGLPEGLSARARCLVRSLLRREPSERLSAADVLLHPWFRSGTEHDVDEQDVGLAEQRVPHVHVELNEHLFC</sequence>
<dbReference type="InterPro" id="IPR024104">
    <property type="entry name" value="Tribbles/Ser_Thr_kinase_40"/>
</dbReference>
<dbReference type="InterPro" id="IPR011009">
    <property type="entry name" value="Kinase-like_dom_sf"/>
</dbReference>
<dbReference type="Gene3D" id="1.10.510.10">
    <property type="entry name" value="Transferase(Phosphotransferase) domain 1"/>
    <property type="match status" value="1"/>
</dbReference>
<dbReference type="FunFam" id="1.10.510.10:FF:000153">
    <property type="entry name" value="Tribbles homolog 2"/>
    <property type="match status" value="1"/>
</dbReference>
<dbReference type="Pfam" id="PF00069">
    <property type="entry name" value="Pkinase"/>
    <property type="match status" value="1"/>
</dbReference>
<organism evidence="4 5">
    <name type="scientific">Hemibagrus guttatus</name>
    <dbReference type="NCBI Taxonomy" id="175788"/>
    <lineage>
        <taxon>Eukaryota</taxon>
        <taxon>Metazoa</taxon>
        <taxon>Chordata</taxon>
        <taxon>Craniata</taxon>
        <taxon>Vertebrata</taxon>
        <taxon>Euteleostomi</taxon>
        <taxon>Actinopterygii</taxon>
        <taxon>Neopterygii</taxon>
        <taxon>Teleostei</taxon>
        <taxon>Ostariophysi</taxon>
        <taxon>Siluriformes</taxon>
        <taxon>Bagridae</taxon>
        <taxon>Hemibagrus</taxon>
    </lineage>
</organism>
<dbReference type="EMBL" id="JAUCMX010000028">
    <property type="protein sequence ID" value="KAK3508449.1"/>
    <property type="molecule type" value="Genomic_DNA"/>
</dbReference>
<dbReference type="Proteomes" id="UP001274896">
    <property type="component" value="Unassembled WGS sequence"/>
</dbReference>
<dbReference type="PANTHER" id="PTHR22961">
    <property type="entry name" value="SER/THR PROTEIN KINASE-TRB"/>
    <property type="match status" value="1"/>
</dbReference>
<reference evidence="4" key="1">
    <citation type="submission" date="2023-06" db="EMBL/GenBank/DDBJ databases">
        <title>Male Hemibagrus guttatus genome.</title>
        <authorList>
            <person name="Bian C."/>
        </authorList>
    </citation>
    <scope>NUCLEOTIDE SEQUENCE</scope>
    <source>
        <strain evidence="4">Male_cb2023</strain>
        <tissue evidence="4">Muscle</tissue>
    </source>
</reference>
<evidence type="ECO:0000256" key="1">
    <source>
        <dbReference type="ARBA" id="ARBA00023013"/>
    </source>
</evidence>
<keyword evidence="1" id="KW-0649">Protein kinase inhibitor</keyword>
<dbReference type="GO" id="GO:0031434">
    <property type="term" value="F:mitogen-activated protein kinase kinase binding"/>
    <property type="evidence" value="ECO:0007669"/>
    <property type="project" value="TreeGrafter"/>
</dbReference>
<feature type="domain" description="Protein kinase" evidence="3">
    <location>
        <begin position="78"/>
        <end position="336"/>
    </location>
</feature>
<proteinExistence type="inferred from homology"/>
<evidence type="ECO:0000256" key="2">
    <source>
        <dbReference type="ARBA" id="ARBA00038180"/>
    </source>
</evidence>
<dbReference type="GO" id="GO:0004860">
    <property type="term" value="F:protein kinase inhibitor activity"/>
    <property type="evidence" value="ECO:0007669"/>
    <property type="project" value="UniProtKB-KW"/>
</dbReference>
<dbReference type="PANTHER" id="PTHR22961:SF17">
    <property type="entry name" value="TRIBBLES HOMOLOG 1"/>
    <property type="match status" value="1"/>
</dbReference>
<dbReference type="SMART" id="SM00220">
    <property type="entry name" value="S_TKc"/>
    <property type="match status" value="1"/>
</dbReference>
<evidence type="ECO:0000313" key="5">
    <source>
        <dbReference type="Proteomes" id="UP001274896"/>
    </source>
</evidence>
<gene>
    <name evidence="4" type="ORF">QTP70_029432</name>
</gene>
<comment type="caution">
    <text evidence="4">The sequence shown here is derived from an EMBL/GenBank/DDBJ whole genome shotgun (WGS) entry which is preliminary data.</text>
</comment>
<dbReference type="GO" id="GO:0004672">
    <property type="term" value="F:protein kinase activity"/>
    <property type="evidence" value="ECO:0007669"/>
    <property type="project" value="InterPro"/>
</dbReference>